<reference evidence="2" key="1">
    <citation type="submission" date="2020-12" db="EMBL/GenBank/DDBJ databases">
        <title>Bacterial taxonomy.</title>
        <authorList>
            <person name="Pan X."/>
        </authorList>
    </citation>
    <scope>NUCLEOTIDE SEQUENCE</scope>
    <source>
        <strain evidence="2">B2012</strain>
    </source>
</reference>
<evidence type="ECO:0000313" key="2">
    <source>
        <dbReference type="EMBL" id="MBJ3777832.1"/>
    </source>
</evidence>
<dbReference type="Proteomes" id="UP000609531">
    <property type="component" value="Unassembled WGS sequence"/>
</dbReference>
<feature type="transmembrane region" description="Helical" evidence="1">
    <location>
        <begin position="83"/>
        <end position="104"/>
    </location>
</feature>
<keyword evidence="3" id="KW-1185">Reference proteome</keyword>
<accession>A0A934ITD0</accession>
<feature type="transmembrane region" description="Helical" evidence="1">
    <location>
        <begin position="12"/>
        <end position="32"/>
    </location>
</feature>
<dbReference type="AlphaFoldDB" id="A0A934ITD0"/>
<comment type="caution">
    <text evidence="2">The sequence shown here is derived from an EMBL/GenBank/DDBJ whole genome shotgun (WGS) entry which is preliminary data.</text>
</comment>
<protein>
    <submittedName>
        <fullName evidence="2">Uncharacterized protein</fullName>
    </submittedName>
</protein>
<keyword evidence="1" id="KW-0812">Transmembrane</keyword>
<gene>
    <name evidence="2" type="ORF">JCR33_19150</name>
</gene>
<keyword evidence="1" id="KW-1133">Transmembrane helix</keyword>
<sequence length="107" mass="12063">MRRVRWLLSLPFRLLGGLLLLGGFVVGIIDLYHSVAAERLVFTSLGEIWYGLSPGTLNLLQAGIQRHLDPRLWDPGVQTYLTLPGWLGLFILATLILLVAQLIYRPR</sequence>
<name>A0A934ITD0_9HYPH</name>
<proteinExistence type="predicted"/>
<organism evidence="2 3">
    <name type="scientific">Acuticoccus mangrovi</name>
    <dbReference type="NCBI Taxonomy" id="2796142"/>
    <lineage>
        <taxon>Bacteria</taxon>
        <taxon>Pseudomonadati</taxon>
        <taxon>Pseudomonadota</taxon>
        <taxon>Alphaproteobacteria</taxon>
        <taxon>Hyphomicrobiales</taxon>
        <taxon>Amorphaceae</taxon>
        <taxon>Acuticoccus</taxon>
    </lineage>
</organism>
<keyword evidence="1" id="KW-0472">Membrane</keyword>
<evidence type="ECO:0000313" key="3">
    <source>
        <dbReference type="Proteomes" id="UP000609531"/>
    </source>
</evidence>
<dbReference type="EMBL" id="JAEKJA010000020">
    <property type="protein sequence ID" value="MBJ3777832.1"/>
    <property type="molecule type" value="Genomic_DNA"/>
</dbReference>
<dbReference type="RefSeq" id="WP_198883728.1">
    <property type="nucleotide sequence ID" value="NZ_JAEKJA010000020.1"/>
</dbReference>
<evidence type="ECO:0000256" key="1">
    <source>
        <dbReference type="SAM" id="Phobius"/>
    </source>
</evidence>